<dbReference type="InterPro" id="IPR050640">
    <property type="entry name" value="Bact_2-comp_sensor_kinase"/>
</dbReference>
<comment type="catalytic activity">
    <reaction evidence="1">
        <text>ATP + protein L-histidine = ADP + protein N-phospho-L-histidine.</text>
        <dbReference type="EC" id="2.7.13.3"/>
    </reaction>
</comment>
<dbReference type="Proteomes" id="UP000271031">
    <property type="component" value="Unassembled WGS sequence"/>
</dbReference>
<dbReference type="SMART" id="SM00387">
    <property type="entry name" value="HATPase_c"/>
    <property type="match status" value="1"/>
</dbReference>
<keyword evidence="3" id="KW-0808">Transferase</keyword>
<dbReference type="InterPro" id="IPR001638">
    <property type="entry name" value="Solute-binding_3/MltF_N"/>
</dbReference>
<dbReference type="InterPro" id="IPR010559">
    <property type="entry name" value="Sig_transdc_His_kin_internal"/>
</dbReference>
<dbReference type="PANTHER" id="PTHR34220:SF7">
    <property type="entry name" value="SENSOR HISTIDINE KINASE YPDA"/>
    <property type="match status" value="1"/>
</dbReference>
<keyword evidence="8" id="KW-0812">Transmembrane</keyword>
<keyword evidence="8" id="KW-1133">Transmembrane helix</keyword>
<evidence type="ECO:0000256" key="8">
    <source>
        <dbReference type="SAM" id="Phobius"/>
    </source>
</evidence>
<dbReference type="InterPro" id="IPR003594">
    <property type="entry name" value="HATPase_dom"/>
</dbReference>
<dbReference type="PANTHER" id="PTHR34220">
    <property type="entry name" value="SENSOR HISTIDINE KINASE YPDA"/>
    <property type="match status" value="1"/>
</dbReference>
<feature type="transmembrane region" description="Helical" evidence="8">
    <location>
        <begin position="574"/>
        <end position="594"/>
    </location>
</feature>
<dbReference type="SUPFAM" id="SSF55874">
    <property type="entry name" value="ATPase domain of HSP90 chaperone/DNA topoisomerase II/histidine kinase"/>
    <property type="match status" value="1"/>
</dbReference>
<evidence type="ECO:0000256" key="4">
    <source>
        <dbReference type="ARBA" id="ARBA00022741"/>
    </source>
</evidence>
<dbReference type="InterPro" id="IPR036890">
    <property type="entry name" value="HATPase_C_sf"/>
</dbReference>
<dbReference type="GO" id="GO:0016020">
    <property type="term" value="C:membrane"/>
    <property type="evidence" value="ECO:0007669"/>
    <property type="project" value="InterPro"/>
</dbReference>
<evidence type="ECO:0000256" key="7">
    <source>
        <dbReference type="ARBA" id="ARBA00023012"/>
    </source>
</evidence>
<evidence type="ECO:0000256" key="6">
    <source>
        <dbReference type="ARBA" id="ARBA00022840"/>
    </source>
</evidence>
<dbReference type="GO" id="GO:0000155">
    <property type="term" value="F:phosphorelay sensor kinase activity"/>
    <property type="evidence" value="ECO:0007669"/>
    <property type="project" value="InterPro"/>
</dbReference>
<dbReference type="EC" id="2.7.13.3" evidence="2"/>
<evidence type="ECO:0000256" key="2">
    <source>
        <dbReference type="ARBA" id="ARBA00012438"/>
    </source>
</evidence>
<keyword evidence="6" id="KW-0067">ATP-binding</keyword>
<feature type="domain" description="Histidine kinase" evidence="9">
    <location>
        <begin position="709"/>
        <end position="808"/>
    </location>
</feature>
<comment type="caution">
    <text evidence="10">The sequence shown here is derived from an EMBL/GenBank/DDBJ whole genome shotgun (WGS) entry which is preliminary data.</text>
</comment>
<keyword evidence="11" id="KW-1185">Reference proteome</keyword>
<dbReference type="Pfam" id="PF06580">
    <property type="entry name" value="His_kinase"/>
    <property type="match status" value="1"/>
</dbReference>
<evidence type="ECO:0000259" key="9">
    <source>
        <dbReference type="PROSITE" id="PS50109"/>
    </source>
</evidence>
<keyword evidence="4" id="KW-0547">Nucleotide-binding</keyword>
<dbReference type="EMBL" id="RHHQ01000012">
    <property type="protein sequence ID" value="RNB86925.1"/>
    <property type="molecule type" value="Genomic_DNA"/>
</dbReference>
<accession>A0A3M8DHS5</accession>
<gene>
    <name evidence="10" type="ORF">EDM56_14505</name>
</gene>
<organism evidence="10 11">
    <name type="scientific">Brevibacillus fluminis</name>
    <dbReference type="NCBI Taxonomy" id="511487"/>
    <lineage>
        <taxon>Bacteria</taxon>
        <taxon>Bacillati</taxon>
        <taxon>Bacillota</taxon>
        <taxon>Bacilli</taxon>
        <taxon>Bacillales</taxon>
        <taxon>Paenibacillaceae</taxon>
        <taxon>Brevibacillus</taxon>
    </lineage>
</organism>
<dbReference type="PRINTS" id="PR00344">
    <property type="entry name" value="BCTRLSENSOR"/>
</dbReference>
<sequence>MDKRWRMPILDGTLFSGKAAWGVERLIAKKVIVLLLVIWFLTSGLAVAEPSSSKTTYDEIYEKYHRAAESFSSESIPFTPEEREYLKEMRNKQVKVPLAPGFMGGFYEFDEKGKNYGVNQLFYSFLEETLGLKLSYVAVSGPEDVFHKIANGSLDVAPIIYRHPAEYSGILLSEPISYNMNYIFYSNEKKITYDSLGYALEGKKIGTVNLLSEDSQPLNQFNDITYFPYRSISDAYEAFMAKKIDFIYANVENYRSFIDHGLLALPVPNPKNDETYRVCVSSSNPLLQSILNKAIASIIGQTVSEYDKEIRKAYLYHHFYMTEQERELLRSIGVLRVMVDDNFTPLSFYDENKNHYAGASVDLFESIATMIGLRYTLVHDENISWSEKVAKVKSKEIDVLFPISMTPTRQKFGLFSQPYYSTYYTVIAKAENGKKLKYAQELLHKKVGIVKGTSITDFIETIIPKEQITYFDSDSHMYRGLKNGRVDYIIQNENVFLEDFYENELFDLTSVYRLRESPKYYCYFLKQSDKMEQVIPIINRAMNYFDSSEMVAAYQVGESELRNRYIEQKRNRNLIAFVLLIAVVVLSLLVYGFIRTKKFSKKLEKEVAINEMAYLQSQIKPHFLYNALSAIMAFCYTDSEKAGDLLNSLSKYLRIVFNTDNRGELVTIQREIELVKSYVDIEQARYGERLQIFFDIDQACLQQRIMPLLIQPLVENAIRHGVMKKAQGGTVRLSVKQIGESITVIVSDDGVGMSEQKIKEILSRKETVSGVGLANIKQRLGHYPGKQLTIESKEDRGTIITLPLPLKE</sequence>
<dbReference type="SMART" id="SM00062">
    <property type="entry name" value="PBPb"/>
    <property type="match status" value="1"/>
</dbReference>
<dbReference type="AlphaFoldDB" id="A0A3M8DHS5"/>
<dbReference type="OrthoDB" id="9776552at2"/>
<evidence type="ECO:0000313" key="10">
    <source>
        <dbReference type="EMBL" id="RNB86925.1"/>
    </source>
</evidence>
<dbReference type="Pfam" id="PF02518">
    <property type="entry name" value="HATPase_c"/>
    <property type="match status" value="1"/>
</dbReference>
<evidence type="ECO:0000313" key="11">
    <source>
        <dbReference type="Proteomes" id="UP000271031"/>
    </source>
</evidence>
<proteinExistence type="predicted"/>
<reference evidence="10 11" key="1">
    <citation type="submission" date="2018-10" db="EMBL/GenBank/DDBJ databases">
        <title>Phylogenomics of Brevibacillus.</title>
        <authorList>
            <person name="Dunlap C."/>
        </authorList>
    </citation>
    <scope>NUCLEOTIDE SEQUENCE [LARGE SCALE GENOMIC DNA]</scope>
    <source>
        <strain evidence="10 11">JCM 15716</strain>
    </source>
</reference>
<dbReference type="SUPFAM" id="SSF53850">
    <property type="entry name" value="Periplasmic binding protein-like II"/>
    <property type="match status" value="2"/>
</dbReference>
<evidence type="ECO:0000256" key="5">
    <source>
        <dbReference type="ARBA" id="ARBA00022777"/>
    </source>
</evidence>
<keyword evidence="5" id="KW-0418">Kinase</keyword>
<dbReference type="Gene3D" id="3.30.565.10">
    <property type="entry name" value="Histidine kinase-like ATPase, C-terminal domain"/>
    <property type="match status" value="1"/>
</dbReference>
<evidence type="ECO:0000256" key="3">
    <source>
        <dbReference type="ARBA" id="ARBA00022679"/>
    </source>
</evidence>
<keyword evidence="7" id="KW-0902">Two-component regulatory system</keyword>
<protein>
    <recommendedName>
        <fullName evidence="2">histidine kinase</fullName>
        <ecNumber evidence="2">2.7.13.3</ecNumber>
    </recommendedName>
</protein>
<dbReference type="GO" id="GO:0005524">
    <property type="term" value="F:ATP binding"/>
    <property type="evidence" value="ECO:0007669"/>
    <property type="project" value="UniProtKB-KW"/>
</dbReference>
<dbReference type="Gene3D" id="3.40.190.10">
    <property type="entry name" value="Periplasmic binding protein-like II"/>
    <property type="match status" value="4"/>
</dbReference>
<dbReference type="PROSITE" id="PS50109">
    <property type="entry name" value="HIS_KIN"/>
    <property type="match status" value="1"/>
</dbReference>
<name>A0A3M8DHS5_9BACL</name>
<dbReference type="Pfam" id="PF00497">
    <property type="entry name" value="SBP_bac_3"/>
    <property type="match status" value="1"/>
</dbReference>
<evidence type="ECO:0000256" key="1">
    <source>
        <dbReference type="ARBA" id="ARBA00000085"/>
    </source>
</evidence>
<dbReference type="InterPro" id="IPR004358">
    <property type="entry name" value="Sig_transdc_His_kin-like_C"/>
</dbReference>
<dbReference type="InterPro" id="IPR005467">
    <property type="entry name" value="His_kinase_dom"/>
</dbReference>
<keyword evidence="8" id="KW-0472">Membrane</keyword>